<evidence type="ECO:0000256" key="1">
    <source>
        <dbReference type="ARBA" id="ARBA00022729"/>
    </source>
</evidence>
<dbReference type="GO" id="GO:0008233">
    <property type="term" value="F:peptidase activity"/>
    <property type="evidence" value="ECO:0007669"/>
    <property type="project" value="UniProtKB-KW"/>
</dbReference>
<feature type="signal peptide" evidence="3">
    <location>
        <begin position="1"/>
        <end position="30"/>
    </location>
</feature>
<dbReference type="InterPro" id="IPR051933">
    <property type="entry name" value="Resuscitation_pf_RpfB"/>
</dbReference>
<dbReference type="RefSeq" id="WP_120772370.1">
    <property type="nucleotide sequence ID" value="NZ_CP032627.1"/>
</dbReference>
<dbReference type="Pfam" id="PF06725">
    <property type="entry name" value="3D"/>
    <property type="match status" value="1"/>
</dbReference>
<dbReference type="GO" id="GO:0004553">
    <property type="term" value="F:hydrolase activity, hydrolyzing O-glycosyl compounds"/>
    <property type="evidence" value="ECO:0007669"/>
    <property type="project" value="InterPro"/>
</dbReference>
<feature type="region of interest" description="Disordered" evidence="2">
    <location>
        <begin position="225"/>
        <end position="263"/>
    </location>
</feature>
<evidence type="ECO:0000259" key="4">
    <source>
        <dbReference type="Pfam" id="PF06725"/>
    </source>
</evidence>
<dbReference type="SUPFAM" id="SSF50685">
    <property type="entry name" value="Barwin-like endoglucanases"/>
    <property type="match status" value="1"/>
</dbReference>
<dbReference type="EMBL" id="CP032627">
    <property type="protein sequence ID" value="AYG00987.1"/>
    <property type="molecule type" value="Genomic_DNA"/>
</dbReference>
<dbReference type="AlphaFoldDB" id="A0A387BIY0"/>
<evidence type="ECO:0000259" key="5">
    <source>
        <dbReference type="Pfam" id="PF24568"/>
    </source>
</evidence>
<dbReference type="OrthoDB" id="9798935at2"/>
<dbReference type="Pfam" id="PF24568">
    <property type="entry name" value="CC_PcsB"/>
    <property type="match status" value="1"/>
</dbReference>
<organism evidence="6 7">
    <name type="scientific">Lactococcus allomyrinae</name>
    <dbReference type="NCBI Taxonomy" id="2419773"/>
    <lineage>
        <taxon>Bacteria</taxon>
        <taxon>Bacillati</taxon>
        <taxon>Bacillota</taxon>
        <taxon>Bacilli</taxon>
        <taxon>Lactobacillales</taxon>
        <taxon>Streptococcaceae</taxon>
        <taxon>Lactococcus</taxon>
    </lineage>
</organism>
<evidence type="ECO:0000256" key="3">
    <source>
        <dbReference type="SAM" id="SignalP"/>
    </source>
</evidence>
<accession>A0A387BIY0</accession>
<name>A0A387BIY0_9LACT</name>
<dbReference type="CDD" id="cd22786">
    <property type="entry name" value="DPBB_YuiC-like"/>
    <property type="match status" value="1"/>
</dbReference>
<reference evidence="6 7" key="1">
    <citation type="submission" date="2018-09" db="EMBL/GenBank/DDBJ databases">
        <title>Genome sequencing of strain 1JSPR-7.</title>
        <authorList>
            <person name="Heo J."/>
            <person name="Kim S.-J."/>
            <person name="Kwon S.-W."/>
        </authorList>
    </citation>
    <scope>NUCLEOTIDE SEQUENCE [LARGE SCALE GENOMIC DNA]</scope>
    <source>
        <strain evidence="6 7">1JSPR-7</strain>
    </source>
</reference>
<evidence type="ECO:0000313" key="7">
    <source>
        <dbReference type="Proteomes" id="UP000269374"/>
    </source>
</evidence>
<proteinExistence type="predicted"/>
<keyword evidence="6" id="KW-0378">Hydrolase</keyword>
<gene>
    <name evidence="6" type="ORF">D7I46_07740</name>
</gene>
<dbReference type="PANTHER" id="PTHR39160:SF4">
    <property type="entry name" value="RESUSCITATION-PROMOTING FACTOR RPFB"/>
    <property type="match status" value="1"/>
</dbReference>
<dbReference type="KEGG" id="lact:D7I46_07740"/>
<evidence type="ECO:0000313" key="6">
    <source>
        <dbReference type="EMBL" id="AYG00987.1"/>
    </source>
</evidence>
<dbReference type="GO" id="GO:0009254">
    <property type="term" value="P:peptidoglycan turnover"/>
    <property type="evidence" value="ECO:0007669"/>
    <property type="project" value="InterPro"/>
</dbReference>
<keyword evidence="6" id="KW-0645">Protease</keyword>
<protein>
    <submittedName>
        <fullName evidence="6">Aspartate protease</fullName>
    </submittedName>
</protein>
<dbReference type="GO" id="GO:0006508">
    <property type="term" value="P:proteolysis"/>
    <property type="evidence" value="ECO:0007669"/>
    <property type="project" value="UniProtKB-KW"/>
</dbReference>
<sequence length="351" mass="37217">MKKLISKKVKQVGVFAGVLLMVSSGLPVGADSTQNEVNQQIQTFQTQLNAELTQVNDLYSKAQSSQQKVQQTQGKIDDLQSGIAQTQDDVASLKEVIAHQMRAMQSNGGMTMSVIDVIASSKNLSDMVMRLTSLNAVMTAESNQAKALVEKENTLRSMKTSLEATQVKLVQDQKNYQEQVTDLQGDISTLKDKIASNQKLLSTMQAKAAAEQKAHDEALAKSIAEAQQAQTQTSVSSSSTNNTSNSGSNSNPPKPVIPPTSSGRTINVQATAYALNGITAMGIDLSKNPMCIAVDPSVIPLGSMVEVPGYGVAIAGDTGGAIVGNIIDVHFPTNAQAIAWGRQNLQITVLS</sequence>
<evidence type="ECO:0000256" key="2">
    <source>
        <dbReference type="SAM" id="MobiDB-lite"/>
    </source>
</evidence>
<feature type="domain" description="Peptidoglycan hydrolase PcsB coiled-coil" evidence="5">
    <location>
        <begin position="83"/>
        <end position="151"/>
    </location>
</feature>
<feature type="chain" id="PRO_5017327212" evidence="3">
    <location>
        <begin position="31"/>
        <end position="351"/>
    </location>
</feature>
<dbReference type="GO" id="GO:0019867">
    <property type="term" value="C:outer membrane"/>
    <property type="evidence" value="ECO:0007669"/>
    <property type="project" value="InterPro"/>
</dbReference>
<dbReference type="InterPro" id="IPR057309">
    <property type="entry name" value="PcsB_CC"/>
</dbReference>
<keyword evidence="7" id="KW-1185">Reference proteome</keyword>
<feature type="domain" description="3D" evidence="4">
    <location>
        <begin position="291"/>
        <end position="350"/>
    </location>
</feature>
<dbReference type="PANTHER" id="PTHR39160">
    <property type="entry name" value="CELL WALL-BINDING PROTEIN YOCH"/>
    <property type="match status" value="1"/>
</dbReference>
<dbReference type="InterPro" id="IPR010611">
    <property type="entry name" value="3D_dom"/>
</dbReference>
<dbReference type="Proteomes" id="UP000269374">
    <property type="component" value="Chromosome"/>
</dbReference>
<dbReference type="Gene3D" id="6.10.250.3150">
    <property type="match status" value="1"/>
</dbReference>
<keyword evidence="1 3" id="KW-0732">Signal</keyword>
<feature type="compositionally biased region" description="Low complexity" evidence="2">
    <location>
        <begin position="227"/>
        <end position="251"/>
    </location>
</feature>
<dbReference type="InterPro" id="IPR036908">
    <property type="entry name" value="RlpA-like_sf"/>
</dbReference>